<dbReference type="Gene3D" id="3.40.50.620">
    <property type="entry name" value="HUPs"/>
    <property type="match status" value="1"/>
</dbReference>
<feature type="domain" description="UspA" evidence="4">
    <location>
        <begin position="223"/>
        <end position="344"/>
    </location>
</feature>
<evidence type="ECO:0000256" key="2">
    <source>
        <dbReference type="ARBA" id="ARBA00022777"/>
    </source>
</evidence>
<name>X8AGD6_MYCXE</name>
<keyword evidence="1" id="KW-0808">Transferase</keyword>
<keyword evidence="3" id="KW-0902">Two-component regulatory system</keyword>
<comment type="caution">
    <text evidence="6">The sequence shown here is derived from an EMBL/GenBank/DDBJ whole genome shotgun (WGS) entry which is preliminary data.</text>
</comment>
<dbReference type="AlphaFoldDB" id="X8AGD6"/>
<dbReference type="PANTHER" id="PTHR45569:SF1">
    <property type="entry name" value="SENSOR PROTEIN KDPD"/>
    <property type="match status" value="1"/>
</dbReference>
<dbReference type="InterPro" id="IPR003852">
    <property type="entry name" value="Sig_transdc_His_kinase_KdpD_N"/>
</dbReference>
<dbReference type="InterPro" id="IPR006016">
    <property type="entry name" value="UspA"/>
</dbReference>
<evidence type="ECO:0000259" key="4">
    <source>
        <dbReference type="Pfam" id="PF00582"/>
    </source>
</evidence>
<dbReference type="FunFam" id="3.40.50.300:FF:000483">
    <property type="entry name" value="Sensor histidine kinase KdpD"/>
    <property type="match status" value="1"/>
</dbReference>
<protein>
    <submittedName>
        <fullName evidence="6">Universal stress family protein</fullName>
    </submittedName>
</protein>
<dbReference type="GO" id="GO:0005737">
    <property type="term" value="C:cytoplasm"/>
    <property type="evidence" value="ECO:0007669"/>
    <property type="project" value="UniProtKB-ARBA"/>
</dbReference>
<evidence type="ECO:0000256" key="3">
    <source>
        <dbReference type="ARBA" id="ARBA00023012"/>
    </source>
</evidence>
<dbReference type="InterPro" id="IPR027417">
    <property type="entry name" value="P-loop_NTPase"/>
</dbReference>
<gene>
    <name evidence="6" type="ORF">I553_4164</name>
</gene>
<dbReference type="EMBL" id="JAOB01000060">
    <property type="protein sequence ID" value="EUA29910.1"/>
    <property type="molecule type" value="Genomic_DNA"/>
</dbReference>
<dbReference type="Pfam" id="PF00582">
    <property type="entry name" value="Usp"/>
    <property type="match status" value="1"/>
</dbReference>
<dbReference type="SUPFAM" id="SSF52402">
    <property type="entry name" value="Adenine nucleotide alpha hydrolases-like"/>
    <property type="match status" value="1"/>
</dbReference>
<dbReference type="PATRIC" id="fig|1299334.3.peg.5856"/>
<evidence type="ECO:0000313" key="6">
    <source>
        <dbReference type="EMBL" id="EUA29910.1"/>
    </source>
</evidence>
<dbReference type="InterPro" id="IPR052023">
    <property type="entry name" value="Histidine_kinase_KdpD"/>
</dbReference>
<evidence type="ECO:0000256" key="1">
    <source>
        <dbReference type="ARBA" id="ARBA00022679"/>
    </source>
</evidence>
<dbReference type="PANTHER" id="PTHR45569">
    <property type="entry name" value="SENSOR PROTEIN KDPD"/>
    <property type="match status" value="1"/>
</dbReference>
<dbReference type="Pfam" id="PF02702">
    <property type="entry name" value="KdpD"/>
    <property type="match status" value="1"/>
</dbReference>
<keyword evidence="2" id="KW-0418">Kinase</keyword>
<dbReference type="GO" id="GO:0005886">
    <property type="term" value="C:plasma membrane"/>
    <property type="evidence" value="ECO:0007669"/>
    <property type="project" value="TreeGrafter"/>
</dbReference>
<dbReference type="Gene3D" id="3.40.50.300">
    <property type="entry name" value="P-loop containing nucleotide triphosphate hydrolases"/>
    <property type="match status" value="1"/>
</dbReference>
<proteinExistence type="predicted"/>
<dbReference type="CDD" id="cd01987">
    <property type="entry name" value="USP_KdpD-like"/>
    <property type="match status" value="1"/>
</dbReference>
<evidence type="ECO:0000259" key="5">
    <source>
        <dbReference type="Pfam" id="PF02702"/>
    </source>
</evidence>
<feature type="domain" description="Signal transduction histidine kinase osmosensitive K+ channel sensor N-terminal" evidence="5">
    <location>
        <begin position="1"/>
        <end position="202"/>
    </location>
</feature>
<organism evidence="6">
    <name type="scientific">Mycobacterium xenopi 4042</name>
    <dbReference type="NCBI Taxonomy" id="1299334"/>
    <lineage>
        <taxon>Bacteria</taxon>
        <taxon>Bacillati</taxon>
        <taxon>Actinomycetota</taxon>
        <taxon>Actinomycetes</taxon>
        <taxon>Mycobacteriales</taxon>
        <taxon>Mycobacteriaceae</taxon>
        <taxon>Mycobacterium</taxon>
    </lineage>
</organism>
<dbReference type="InterPro" id="IPR014729">
    <property type="entry name" value="Rossmann-like_a/b/a_fold"/>
</dbReference>
<dbReference type="FunFam" id="3.40.50.620:FF:000112">
    <property type="entry name" value="Sensor histidine kinase KdpD"/>
    <property type="match status" value="1"/>
</dbReference>
<reference evidence="6" key="1">
    <citation type="submission" date="2014-01" db="EMBL/GenBank/DDBJ databases">
        <authorList>
            <person name="Brown-Elliot B."/>
            <person name="Wallace R."/>
            <person name="Lenaerts A."/>
            <person name="Ordway D."/>
            <person name="DeGroote M.A."/>
            <person name="Parker T."/>
            <person name="Sizemore C."/>
            <person name="Tallon L.J."/>
            <person name="Sadzewicz L.K."/>
            <person name="Sengamalay N."/>
            <person name="Fraser C.M."/>
            <person name="Hine E."/>
            <person name="Shefchek K.A."/>
            <person name="Das S.P."/>
            <person name="Tettelin H."/>
        </authorList>
    </citation>
    <scope>NUCLEOTIDE SEQUENCE [LARGE SCALE GENOMIC DNA]</scope>
    <source>
        <strain evidence="6">4042</strain>
    </source>
</reference>
<sequence length="371" mass="40989">MGAAPGVGKTYAMLSEAHRRLERGTDLVAGVVETHGRRKVEELLKGIEVVPRRRIEYRGSHFTELDVPAVLARNPQVVLVDELAHTNVPGSKNPKRWQDVEELLDAGITVISTVNIQHLESLNDVVAQITGIEQQETIPDSVVRQASQIELIDITPEALRRRLSHGNVYAPDKIDAALSNYFRSGNLTALRELALLWLADQVDAALAKYRADKKITDTWEARERVVVAVTGGPESETLVRRASRIASKASAELMVVHVLRGDGLTGVSASRMGKIRELAASLDASLHTVVGDDVPTALLDFAREMNATQLVIGTSRRSRWARIFDEGIGATVVQRSGKIDVHIVTHEESKRAFGRRRSRRVNGAPRRGWRR</sequence>
<dbReference type="GO" id="GO:0000155">
    <property type="term" value="F:phosphorelay sensor kinase activity"/>
    <property type="evidence" value="ECO:0007669"/>
    <property type="project" value="InterPro"/>
</dbReference>
<accession>X8AGD6</accession>